<comment type="caution">
    <text evidence="2">The sequence shown here is derived from an EMBL/GenBank/DDBJ whole genome shotgun (WGS) entry which is preliminary data.</text>
</comment>
<protein>
    <submittedName>
        <fullName evidence="2">Uncharacterized protein</fullName>
    </submittedName>
</protein>
<evidence type="ECO:0000313" key="3">
    <source>
        <dbReference type="Proteomes" id="UP000243494"/>
    </source>
</evidence>
<feature type="transmembrane region" description="Helical" evidence="1">
    <location>
        <begin position="61"/>
        <end position="81"/>
    </location>
</feature>
<dbReference type="EMBL" id="NOJZ02000007">
    <property type="protein sequence ID" value="RDY23913.1"/>
    <property type="molecule type" value="Genomic_DNA"/>
</dbReference>
<dbReference type="RefSeq" id="WP_095405045.1">
    <property type="nucleotide sequence ID" value="NZ_NOJZ02000007.1"/>
</dbReference>
<dbReference type="AlphaFoldDB" id="A0A371ITV6"/>
<evidence type="ECO:0000256" key="1">
    <source>
        <dbReference type="SAM" id="Phobius"/>
    </source>
</evidence>
<keyword evidence="3" id="KW-1185">Reference proteome</keyword>
<accession>A0A371ITV6</accession>
<evidence type="ECO:0000313" key="2">
    <source>
        <dbReference type="EMBL" id="RDY23913.1"/>
    </source>
</evidence>
<reference evidence="2 3" key="1">
    <citation type="journal article" date="2017" name="Genome Announc.">
        <title>Draft Genome Sequence of Romboutsia maritimum sp. nov. Strain CCRI-22766(T), Isolated from Coastal Estuarine Mud.</title>
        <authorList>
            <person name="Maheux A.F."/>
            <person name="Boudreau D.K."/>
            <person name="Berube E."/>
            <person name="Boissinot M."/>
            <person name="Raymond F."/>
            <person name="Brodeur S."/>
            <person name="Corbeil J."/>
            <person name="Brightwell G."/>
            <person name="Broda D."/>
            <person name="Omar R.F."/>
            <person name="Bergeron M.G."/>
        </authorList>
    </citation>
    <scope>NUCLEOTIDE SEQUENCE [LARGE SCALE GENOMIC DNA]</scope>
    <source>
        <strain evidence="2 3">CCRI-22766</strain>
    </source>
</reference>
<sequence length="179" mass="20215">MKTSNAKRTIPFKDKCKESGCVNSKYKGRLYNVLDNSHKVIAYPKFKKSDKFSFIKNNKTFIITISIVLGFILLAFINLLFPKNDIAINKIPAKFTSSEAVISGPEFSNYDTIVSSSLKSITKIDPNSEVRTESMHKNGGHVYAQGYFIVPNEGKIHFDMILNREQPRSLMINGSELIK</sequence>
<keyword evidence="1" id="KW-1133">Transmembrane helix</keyword>
<gene>
    <name evidence="2" type="ORF">CHF27_006050</name>
</gene>
<keyword evidence="1" id="KW-0472">Membrane</keyword>
<keyword evidence="1" id="KW-0812">Transmembrane</keyword>
<proteinExistence type="predicted"/>
<dbReference type="Proteomes" id="UP000243494">
    <property type="component" value="Unassembled WGS sequence"/>
</dbReference>
<organism evidence="2 3">
    <name type="scientific">Romboutsia maritimum</name>
    <dbReference type="NCBI Taxonomy" id="2020948"/>
    <lineage>
        <taxon>Bacteria</taxon>
        <taxon>Bacillati</taxon>
        <taxon>Bacillota</taxon>
        <taxon>Clostridia</taxon>
        <taxon>Peptostreptococcales</taxon>
        <taxon>Peptostreptococcaceae</taxon>
        <taxon>Romboutsia</taxon>
    </lineage>
</organism>
<name>A0A371ITV6_9FIRM</name>
<dbReference type="OrthoDB" id="1749196at2"/>